<evidence type="ECO:0000313" key="2">
    <source>
        <dbReference type="Proteomes" id="UP000053424"/>
    </source>
</evidence>
<gene>
    <name evidence="1" type="ORF">M413DRAFT_6476</name>
</gene>
<dbReference type="AlphaFoldDB" id="A0A0C3CZY0"/>
<dbReference type="HOGENOM" id="CLU_1695687_0_0_1"/>
<proteinExistence type="predicted"/>
<reference evidence="1 2" key="1">
    <citation type="submission" date="2014-04" db="EMBL/GenBank/DDBJ databases">
        <authorList>
            <consortium name="DOE Joint Genome Institute"/>
            <person name="Kuo A."/>
            <person name="Gay G."/>
            <person name="Dore J."/>
            <person name="Kohler A."/>
            <person name="Nagy L.G."/>
            <person name="Floudas D."/>
            <person name="Copeland A."/>
            <person name="Barry K.W."/>
            <person name="Cichocki N."/>
            <person name="Veneault-Fourrey C."/>
            <person name="LaButti K."/>
            <person name="Lindquist E.A."/>
            <person name="Lipzen A."/>
            <person name="Lundell T."/>
            <person name="Morin E."/>
            <person name="Murat C."/>
            <person name="Sun H."/>
            <person name="Tunlid A."/>
            <person name="Henrissat B."/>
            <person name="Grigoriev I.V."/>
            <person name="Hibbett D.S."/>
            <person name="Martin F."/>
            <person name="Nordberg H.P."/>
            <person name="Cantor M.N."/>
            <person name="Hua S.X."/>
        </authorList>
    </citation>
    <scope>NUCLEOTIDE SEQUENCE [LARGE SCALE GENOMIC DNA]</scope>
    <source>
        <strain evidence="2">h7</strain>
    </source>
</reference>
<name>A0A0C3CZY0_HEBCY</name>
<reference evidence="2" key="2">
    <citation type="submission" date="2015-01" db="EMBL/GenBank/DDBJ databases">
        <title>Evolutionary Origins and Diversification of the Mycorrhizal Mutualists.</title>
        <authorList>
            <consortium name="DOE Joint Genome Institute"/>
            <consortium name="Mycorrhizal Genomics Consortium"/>
            <person name="Kohler A."/>
            <person name="Kuo A."/>
            <person name="Nagy L.G."/>
            <person name="Floudas D."/>
            <person name="Copeland A."/>
            <person name="Barry K.W."/>
            <person name="Cichocki N."/>
            <person name="Veneault-Fourrey C."/>
            <person name="LaButti K."/>
            <person name="Lindquist E.A."/>
            <person name="Lipzen A."/>
            <person name="Lundell T."/>
            <person name="Morin E."/>
            <person name="Murat C."/>
            <person name="Riley R."/>
            <person name="Ohm R."/>
            <person name="Sun H."/>
            <person name="Tunlid A."/>
            <person name="Henrissat B."/>
            <person name="Grigoriev I.V."/>
            <person name="Hibbett D.S."/>
            <person name="Martin F."/>
        </authorList>
    </citation>
    <scope>NUCLEOTIDE SEQUENCE [LARGE SCALE GENOMIC DNA]</scope>
    <source>
        <strain evidence="2">h7</strain>
    </source>
</reference>
<evidence type="ECO:0000313" key="1">
    <source>
        <dbReference type="EMBL" id="KIM49431.1"/>
    </source>
</evidence>
<accession>A0A0C3CZY0</accession>
<keyword evidence="2" id="KW-1185">Reference proteome</keyword>
<protein>
    <submittedName>
        <fullName evidence="1">Uncharacterized protein</fullName>
    </submittedName>
</protein>
<sequence>MPLSMGLLFIISITFEKPPPLYIYMRTNISLWAVGCGLDGRVWMAWLLEDTSTYYVFPYHTHKLWHYSSAHNLEETWQEGVVTRWYPMSTPDGRRLGHMDRNSETRVAELSGWTGFGRGFGRGLKMLMLMLTLIVDVTNVLPVYQDTYVKFGTGQ</sequence>
<organism evidence="1 2">
    <name type="scientific">Hebeloma cylindrosporum</name>
    <dbReference type="NCBI Taxonomy" id="76867"/>
    <lineage>
        <taxon>Eukaryota</taxon>
        <taxon>Fungi</taxon>
        <taxon>Dikarya</taxon>
        <taxon>Basidiomycota</taxon>
        <taxon>Agaricomycotina</taxon>
        <taxon>Agaricomycetes</taxon>
        <taxon>Agaricomycetidae</taxon>
        <taxon>Agaricales</taxon>
        <taxon>Agaricineae</taxon>
        <taxon>Hymenogastraceae</taxon>
        <taxon>Hebeloma</taxon>
    </lineage>
</organism>
<dbReference type="EMBL" id="KN831768">
    <property type="protein sequence ID" value="KIM49431.1"/>
    <property type="molecule type" value="Genomic_DNA"/>
</dbReference>
<dbReference type="Proteomes" id="UP000053424">
    <property type="component" value="Unassembled WGS sequence"/>
</dbReference>